<keyword evidence="11 13" id="KW-0739">Sodium transport</keyword>
<sequence>MEAVNQWADATTCHGVRDVHKSSSLCGKICWSLIVAVFLIIMALQLLDTERMFSEHRWITTVYEESSNGIDVFPTITVCSYNRLQASAVLKHNLTEDNLIYLFHNMPPKKQLSVNSYFNASIRAEQTALFIQWKQQHNMTMRDIFREMSPTCDETFEYIGSSFFSANNCTPSDLVNITPVFTADFGQCYQVNIQLQKKINYPGKKFALSMLLNAHMKDYLNFSIANYLDQGFALQFHYGRKVIESQWLSVAPGFHFMVGLRQRENRVKLPSMHSFGSNIWEMIFSQPLLATKPPCTLTPKLKYQSHDYYSREHCLVECLVQPFVDLCGCISFIDSPTVPMCEPEEFEDCVKIISQLNSFKDFDDECAKACPEPCFDKRIETSVSFTGFPPKNQVASLQKLLKPGKSQSLEEVWEDYVSIDIYFEKISVTVVEMYESFTLEDLVSNLGGVMSLWAGMSILTIVQGAVYLLYGLACSIGLVKKKLIKKVDKVEMNGNMSKGIMNFAKNDRLSVVDLVRPKLIRSARLRSSSDA</sequence>
<feature type="transmembrane region" description="Helical" evidence="14">
    <location>
        <begin position="29"/>
        <end position="47"/>
    </location>
</feature>
<keyword evidence="5 13" id="KW-0812">Transmembrane</keyword>
<evidence type="ECO:0000256" key="12">
    <source>
        <dbReference type="ARBA" id="ARBA00023303"/>
    </source>
</evidence>
<keyword evidence="8 13" id="KW-0406">Ion transport</keyword>
<dbReference type="GO" id="GO:0005886">
    <property type="term" value="C:plasma membrane"/>
    <property type="evidence" value="ECO:0007669"/>
    <property type="project" value="TreeGrafter"/>
</dbReference>
<feature type="transmembrane region" description="Helical" evidence="14">
    <location>
        <begin position="452"/>
        <end position="479"/>
    </location>
</feature>
<keyword evidence="3 13" id="KW-0813">Transport</keyword>
<name>A0A914W120_9BILA</name>
<keyword evidence="10" id="KW-0325">Glycoprotein</keyword>
<reference evidence="16" key="1">
    <citation type="submission" date="2022-11" db="UniProtKB">
        <authorList>
            <consortium name="WormBaseParasite"/>
        </authorList>
    </citation>
    <scope>IDENTIFICATION</scope>
</reference>
<dbReference type="PANTHER" id="PTHR11690:SF300">
    <property type="entry name" value="PICKPOCKET PROTEIN 19"/>
    <property type="match status" value="1"/>
</dbReference>
<evidence type="ECO:0000256" key="7">
    <source>
        <dbReference type="ARBA" id="ARBA00023053"/>
    </source>
</evidence>
<evidence type="ECO:0000256" key="14">
    <source>
        <dbReference type="SAM" id="Phobius"/>
    </source>
</evidence>
<dbReference type="Proteomes" id="UP000887566">
    <property type="component" value="Unplaced"/>
</dbReference>
<keyword evidence="9 14" id="KW-0472">Membrane</keyword>
<evidence type="ECO:0000256" key="4">
    <source>
        <dbReference type="ARBA" id="ARBA00022461"/>
    </source>
</evidence>
<comment type="similarity">
    <text evidence="2 13">Belongs to the amiloride-sensitive sodium channel (TC 1.A.6) family.</text>
</comment>
<evidence type="ECO:0000256" key="8">
    <source>
        <dbReference type="ARBA" id="ARBA00023065"/>
    </source>
</evidence>
<keyword evidence="6 14" id="KW-1133">Transmembrane helix</keyword>
<evidence type="ECO:0000256" key="11">
    <source>
        <dbReference type="ARBA" id="ARBA00023201"/>
    </source>
</evidence>
<keyword evidence="4 13" id="KW-0894">Sodium channel</keyword>
<protein>
    <submittedName>
        <fullName evidence="16">Uncharacterized protein</fullName>
    </submittedName>
</protein>
<keyword evidence="15" id="KW-1185">Reference proteome</keyword>
<dbReference type="PANTHER" id="PTHR11690">
    <property type="entry name" value="AMILORIDE-SENSITIVE SODIUM CHANNEL-RELATED"/>
    <property type="match status" value="1"/>
</dbReference>
<proteinExistence type="inferred from homology"/>
<evidence type="ECO:0000256" key="13">
    <source>
        <dbReference type="RuleBase" id="RU000679"/>
    </source>
</evidence>
<dbReference type="Pfam" id="PF00858">
    <property type="entry name" value="ASC"/>
    <property type="match status" value="1"/>
</dbReference>
<evidence type="ECO:0000256" key="5">
    <source>
        <dbReference type="ARBA" id="ARBA00022692"/>
    </source>
</evidence>
<evidence type="ECO:0000313" key="15">
    <source>
        <dbReference type="Proteomes" id="UP000887566"/>
    </source>
</evidence>
<keyword evidence="12 13" id="KW-0407">Ion channel</keyword>
<dbReference type="Gene3D" id="2.60.470.10">
    <property type="entry name" value="Acid-sensing ion channels like domains"/>
    <property type="match status" value="1"/>
</dbReference>
<evidence type="ECO:0000256" key="3">
    <source>
        <dbReference type="ARBA" id="ARBA00022448"/>
    </source>
</evidence>
<dbReference type="AlphaFoldDB" id="A0A914W120"/>
<evidence type="ECO:0000256" key="2">
    <source>
        <dbReference type="ARBA" id="ARBA00007193"/>
    </source>
</evidence>
<dbReference type="GO" id="GO:0015280">
    <property type="term" value="F:ligand-gated sodium channel activity"/>
    <property type="evidence" value="ECO:0007669"/>
    <property type="project" value="TreeGrafter"/>
</dbReference>
<accession>A0A914W120</accession>
<organism evidence="15 16">
    <name type="scientific">Plectus sambesii</name>
    <dbReference type="NCBI Taxonomy" id="2011161"/>
    <lineage>
        <taxon>Eukaryota</taxon>
        <taxon>Metazoa</taxon>
        <taxon>Ecdysozoa</taxon>
        <taxon>Nematoda</taxon>
        <taxon>Chromadorea</taxon>
        <taxon>Plectida</taxon>
        <taxon>Plectina</taxon>
        <taxon>Plectoidea</taxon>
        <taxon>Plectidae</taxon>
        <taxon>Plectus</taxon>
    </lineage>
</organism>
<dbReference type="WBParaSite" id="PSAMB.scaffold280size59529.g4102.t1">
    <property type="protein sequence ID" value="PSAMB.scaffold280size59529.g4102.t1"/>
    <property type="gene ID" value="PSAMB.scaffold280size59529.g4102"/>
</dbReference>
<keyword evidence="7" id="KW-0915">Sodium</keyword>
<evidence type="ECO:0000313" key="16">
    <source>
        <dbReference type="WBParaSite" id="PSAMB.scaffold280size59529.g4102.t1"/>
    </source>
</evidence>
<comment type="subcellular location">
    <subcellularLocation>
        <location evidence="1">Membrane</location>
        <topology evidence="1">Multi-pass membrane protein</topology>
    </subcellularLocation>
</comment>
<evidence type="ECO:0000256" key="10">
    <source>
        <dbReference type="ARBA" id="ARBA00023180"/>
    </source>
</evidence>
<evidence type="ECO:0000256" key="6">
    <source>
        <dbReference type="ARBA" id="ARBA00022989"/>
    </source>
</evidence>
<evidence type="ECO:0000256" key="1">
    <source>
        <dbReference type="ARBA" id="ARBA00004141"/>
    </source>
</evidence>
<dbReference type="Gene3D" id="1.10.287.770">
    <property type="entry name" value="YojJ-like"/>
    <property type="match status" value="1"/>
</dbReference>
<evidence type="ECO:0000256" key="9">
    <source>
        <dbReference type="ARBA" id="ARBA00023136"/>
    </source>
</evidence>
<dbReference type="InterPro" id="IPR001873">
    <property type="entry name" value="ENaC"/>
</dbReference>
<dbReference type="PRINTS" id="PR01078">
    <property type="entry name" value="AMINACHANNEL"/>
</dbReference>